<name>A0A3B0CEA0_9FLAO</name>
<keyword evidence="4 7" id="KW-1133">Transmembrane helix</keyword>
<comment type="subcellular location">
    <subcellularLocation>
        <location evidence="1">Cell membrane</location>
        <topology evidence="1">Multi-pass membrane protein</topology>
    </subcellularLocation>
</comment>
<dbReference type="GO" id="GO:0022857">
    <property type="term" value="F:transmembrane transporter activity"/>
    <property type="evidence" value="ECO:0007669"/>
    <property type="project" value="TreeGrafter"/>
</dbReference>
<evidence type="ECO:0000313" key="11">
    <source>
        <dbReference type="Proteomes" id="UP000276603"/>
    </source>
</evidence>
<reference evidence="10 11" key="1">
    <citation type="submission" date="2018-10" db="EMBL/GenBank/DDBJ databases">
        <title>Ulvibacterium marinum gen. nov., sp. nov., a novel marine bacterium of the family Flavobacteriaceae, isolated from a culture of the green alga Ulva prolifera.</title>
        <authorList>
            <person name="Zhang Z."/>
        </authorList>
    </citation>
    <scope>NUCLEOTIDE SEQUENCE [LARGE SCALE GENOMIC DNA]</scope>
    <source>
        <strain evidence="10 11">CCMM003</strain>
    </source>
</reference>
<comment type="similarity">
    <text evidence="6">Belongs to the ABC-4 integral membrane protein family.</text>
</comment>
<evidence type="ECO:0000259" key="9">
    <source>
        <dbReference type="Pfam" id="PF12704"/>
    </source>
</evidence>
<evidence type="ECO:0000256" key="5">
    <source>
        <dbReference type="ARBA" id="ARBA00023136"/>
    </source>
</evidence>
<evidence type="ECO:0000256" key="6">
    <source>
        <dbReference type="ARBA" id="ARBA00038076"/>
    </source>
</evidence>
<dbReference type="InterPro" id="IPR003838">
    <property type="entry name" value="ABC3_permease_C"/>
</dbReference>
<dbReference type="PROSITE" id="PS51257">
    <property type="entry name" value="PROKAR_LIPOPROTEIN"/>
    <property type="match status" value="1"/>
</dbReference>
<keyword evidence="3 7" id="KW-0812">Transmembrane</keyword>
<evidence type="ECO:0000256" key="7">
    <source>
        <dbReference type="SAM" id="Phobius"/>
    </source>
</evidence>
<evidence type="ECO:0000313" key="10">
    <source>
        <dbReference type="EMBL" id="RKN82934.1"/>
    </source>
</evidence>
<proteinExistence type="inferred from homology"/>
<dbReference type="EMBL" id="RBCJ01000001">
    <property type="protein sequence ID" value="RKN82934.1"/>
    <property type="molecule type" value="Genomic_DNA"/>
</dbReference>
<sequence length="785" mass="87322">MLKHNILLFFRNIKKNKSTFLINVIGLSTGLACVLLICLWVNNELKVDGFHGNEGLLYRVIEHVQFDGNSITTWKETSGPIAEVLVDEMPEVEYATPVVPGSWFGKISLSAGENNLKAEGNYVGKDYFNIFSYGLVIGDKDQVLSNRNSIVLSKDLAIKLFQTTENIIGKVVEFEQEQQFLVSGVFEGTPSNSTVQFDFALPFELLEDKPLGVDSWGSLGPQVYVVLKEGTNIEELNKKVAMIVKNRYEDSTRSPMLVPYSQDYLYGTYENGKQVGGRIEYVRLFSVIALIILLIACINFMNLSTARASRRLKEIGVKKAVGAKRKAFIYQFLGESVVMTLMALAVALVLVVLFLPQFNIIIGKQLVLDFDGNLVLLILGITLFTGLIAGSYPALYLSGFNAVTVLKGKLDSSLGELWTRKGLVVVQFSLSIILIVSVLVVYGQVEFVQNRNLGYNKENIVHFKVEGKVKKQLEAFVSQVKKIPEVDNVSSTTHDMVGHNWSVGIDWEGRDQDNPVSFQVAGVDYDLIETLGMEMTSGHSFSRDFGSDSTGIIFNEKAIKAMGLKDPIGKTVRFMGEKKIIGTVKDFHFKSLHEPVEPLLMIMMPDAVKKVMVRMEAGKEKEALAKIQDFYQSFNPGFPFEYEFLDENYQALYESEQRVATLSKYFAGMAILISCLGLFGLAIFTAERRRKEISIRKVLGQSAAQVTIMLSSQFAKLVLVSILVALPIAYILVNNWLSGFAYRIPLQIWYFLGAGLVALAVAILTVGSQAIQAANRNPVNALRDQ</sequence>
<dbReference type="PANTHER" id="PTHR30572:SF4">
    <property type="entry name" value="ABC TRANSPORTER PERMEASE YTRF"/>
    <property type="match status" value="1"/>
</dbReference>
<feature type="transmembrane region" description="Helical" evidence="7">
    <location>
        <begin position="281"/>
        <end position="303"/>
    </location>
</feature>
<dbReference type="GO" id="GO:0005886">
    <property type="term" value="C:plasma membrane"/>
    <property type="evidence" value="ECO:0007669"/>
    <property type="project" value="UniProtKB-SubCell"/>
</dbReference>
<protein>
    <submittedName>
        <fullName evidence="10">FtsX-like permease family protein</fullName>
    </submittedName>
</protein>
<evidence type="ECO:0000256" key="1">
    <source>
        <dbReference type="ARBA" id="ARBA00004651"/>
    </source>
</evidence>
<dbReference type="InterPro" id="IPR050250">
    <property type="entry name" value="Macrolide_Exporter_MacB"/>
</dbReference>
<evidence type="ECO:0000259" key="8">
    <source>
        <dbReference type="Pfam" id="PF02687"/>
    </source>
</evidence>
<feature type="transmembrane region" description="Helical" evidence="7">
    <location>
        <begin position="375"/>
        <end position="403"/>
    </location>
</feature>
<keyword evidence="11" id="KW-1185">Reference proteome</keyword>
<comment type="caution">
    <text evidence="10">The sequence shown here is derived from an EMBL/GenBank/DDBJ whole genome shotgun (WGS) entry which is preliminary data.</text>
</comment>
<dbReference type="OrthoDB" id="5933722at2"/>
<dbReference type="Pfam" id="PF12704">
    <property type="entry name" value="MacB_PCD"/>
    <property type="match status" value="1"/>
</dbReference>
<accession>A0A3B0CEA0</accession>
<dbReference type="AlphaFoldDB" id="A0A3B0CEA0"/>
<feature type="transmembrane region" description="Helical" evidence="7">
    <location>
        <begin position="665"/>
        <end position="686"/>
    </location>
</feature>
<dbReference type="InterPro" id="IPR025857">
    <property type="entry name" value="MacB_PCD"/>
</dbReference>
<organism evidence="10 11">
    <name type="scientific">Ulvibacterium marinum</name>
    <dbReference type="NCBI Taxonomy" id="2419782"/>
    <lineage>
        <taxon>Bacteria</taxon>
        <taxon>Pseudomonadati</taxon>
        <taxon>Bacteroidota</taxon>
        <taxon>Flavobacteriia</taxon>
        <taxon>Flavobacteriales</taxon>
        <taxon>Flavobacteriaceae</taxon>
        <taxon>Ulvibacterium</taxon>
    </lineage>
</organism>
<feature type="transmembrane region" description="Helical" evidence="7">
    <location>
        <begin position="717"/>
        <end position="736"/>
    </location>
</feature>
<evidence type="ECO:0000256" key="4">
    <source>
        <dbReference type="ARBA" id="ARBA00022989"/>
    </source>
</evidence>
<feature type="transmembrane region" description="Helical" evidence="7">
    <location>
        <begin position="748"/>
        <end position="767"/>
    </location>
</feature>
<feature type="transmembrane region" description="Helical" evidence="7">
    <location>
        <begin position="328"/>
        <end position="355"/>
    </location>
</feature>
<dbReference type="Proteomes" id="UP000276603">
    <property type="component" value="Unassembled WGS sequence"/>
</dbReference>
<gene>
    <name evidence="10" type="ORF">D7Z94_03570</name>
</gene>
<dbReference type="PANTHER" id="PTHR30572">
    <property type="entry name" value="MEMBRANE COMPONENT OF TRANSPORTER-RELATED"/>
    <property type="match status" value="1"/>
</dbReference>
<feature type="domain" description="ABC3 transporter permease C-terminal" evidence="8">
    <location>
        <begin position="666"/>
        <end position="778"/>
    </location>
</feature>
<feature type="domain" description="ABC3 transporter permease C-terminal" evidence="8">
    <location>
        <begin position="287"/>
        <end position="401"/>
    </location>
</feature>
<evidence type="ECO:0000256" key="2">
    <source>
        <dbReference type="ARBA" id="ARBA00022475"/>
    </source>
</evidence>
<dbReference type="RefSeq" id="WP_120710141.1">
    <property type="nucleotide sequence ID" value="NZ_RBCJ01000001.1"/>
</dbReference>
<dbReference type="Pfam" id="PF02687">
    <property type="entry name" value="FtsX"/>
    <property type="match status" value="2"/>
</dbReference>
<feature type="domain" description="MacB-like periplasmic core" evidence="9">
    <location>
        <begin position="21"/>
        <end position="240"/>
    </location>
</feature>
<feature type="transmembrane region" description="Helical" evidence="7">
    <location>
        <begin position="20"/>
        <end position="42"/>
    </location>
</feature>
<keyword evidence="5 7" id="KW-0472">Membrane</keyword>
<keyword evidence="2" id="KW-1003">Cell membrane</keyword>
<evidence type="ECO:0000256" key="3">
    <source>
        <dbReference type="ARBA" id="ARBA00022692"/>
    </source>
</evidence>
<feature type="transmembrane region" description="Helical" evidence="7">
    <location>
        <begin position="423"/>
        <end position="443"/>
    </location>
</feature>